<name>A0A8H3DZ99_9AGAM</name>
<dbReference type="EMBL" id="CAJNJQ010001644">
    <property type="protein sequence ID" value="CAE7145387.1"/>
    <property type="molecule type" value="Genomic_DNA"/>
</dbReference>
<evidence type="ECO:0000313" key="2">
    <source>
        <dbReference type="Proteomes" id="UP000663827"/>
    </source>
</evidence>
<comment type="caution">
    <text evidence="1">The sequence shown here is derived from an EMBL/GenBank/DDBJ whole genome shotgun (WGS) entry which is preliminary data.</text>
</comment>
<sequence length="432" mass="48430">MSAATHPQWGRLIDAYIGDCGTSPNDQYHNSLPLDYEIEALQAVQSITKVVGSQGDKAWGIVDTRTLESAHNLALDTETIRHLANPQLITSCIQLMKSIKPLGTISPFSYENGYLSFRILVNAINVCLLQRWDRLDIALGVGKCLDSNFKAADFVSDMVDATVEEKLESLAIGSDCDLALGWKPAQDRNHFSPLLLQSEASALLEVLWGDRKHFLRLMRDASLPGLSGLIFVAFQLVSQMGHTNSEVIEETPQGKLYELILRYLLVVPRTQRSTLKLFLKQNIIAAPIWKSQPAFVDPLDARMILESFARYYSKPTEWHSVEGPMVLFALVRASIDPQSQDLLPEVIRSAIDYAWTMILGDHAKNVILTFIQRKIDILYLLIKPNYYSGIWEPSTRSQILDVIRKQEFLDLVARFITLLKPAATTNASEVGS</sequence>
<gene>
    <name evidence="1" type="ORF">RDB_LOCUS80430</name>
</gene>
<organism evidence="1 2">
    <name type="scientific">Rhizoctonia solani</name>
    <dbReference type="NCBI Taxonomy" id="456999"/>
    <lineage>
        <taxon>Eukaryota</taxon>
        <taxon>Fungi</taxon>
        <taxon>Dikarya</taxon>
        <taxon>Basidiomycota</taxon>
        <taxon>Agaricomycotina</taxon>
        <taxon>Agaricomycetes</taxon>
        <taxon>Cantharellales</taxon>
        <taxon>Ceratobasidiaceae</taxon>
        <taxon>Rhizoctonia</taxon>
    </lineage>
</organism>
<evidence type="ECO:0000313" key="1">
    <source>
        <dbReference type="EMBL" id="CAE7145387.1"/>
    </source>
</evidence>
<reference evidence="1" key="1">
    <citation type="submission" date="2021-01" db="EMBL/GenBank/DDBJ databases">
        <authorList>
            <person name="Kaushik A."/>
        </authorList>
    </citation>
    <scope>NUCLEOTIDE SEQUENCE</scope>
    <source>
        <strain evidence="1">AG5</strain>
    </source>
</reference>
<dbReference type="Proteomes" id="UP000663827">
    <property type="component" value="Unassembled WGS sequence"/>
</dbReference>
<protein>
    <submittedName>
        <fullName evidence="1">Uncharacterized protein</fullName>
    </submittedName>
</protein>
<dbReference type="AlphaFoldDB" id="A0A8H3DZ99"/>
<proteinExistence type="predicted"/>
<accession>A0A8H3DZ99</accession>